<evidence type="ECO:0000256" key="1">
    <source>
        <dbReference type="SAM" id="Coils"/>
    </source>
</evidence>
<feature type="transmembrane region" description="Helical" evidence="2">
    <location>
        <begin position="317"/>
        <end position="339"/>
    </location>
</feature>
<keyword evidence="2" id="KW-0812">Transmembrane</keyword>
<protein>
    <submittedName>
        <fullName evidence="3">Peroxisomal and mitochondrial division factor 2-like</fullName>
    </submittedName>
</protein>
<name>A0AAD7M2Q8_QUISA</name>
<reference evidence="3" key="1">
    <citation type="journal article" date="2023" name="Science">
        <title>Elucidation of the pathway for biosynthesis of saponin adjuvants from the soapbark tree.</title>
        <authorList>
            <person name="Reed J."/>
            <person name="Orme A."/>
            <person name="El-Demerdash A."/>
            <person name="Owen C."/>
            <person name="Martin L.B.B."/>
            <person name="Misra R.C."/>
            <person name="Kikuchi S."/>
            <person name="Rejzek M."/>
            <person name="Martin A.C."/>
            <person name="Harkess A."/>
            <person name="Leebens-Mack J."/>
            <person name="Louveau T."/>
            <person name="Stephenson M.J."/>
            <person name="Osbourn A."/>
        </authorList>
    </citation>
    <scope>NUCLEOTIDE SEQUENCE</scope>
    <source>
        <strain evidence="3">S10</strain>
    </source>
</reference>
<comment type="caution">
    <text evidence="3">The sequence shown here is derived from an EMBL/GenBank/DDBJ whole genome shotgun (WGS) entry which is preliminary data.</text>
</comment>
<feature type="coiled-coil region" evidence="1">
    <location>
        <begin position="51"/>
        <end position="85"/>
    </location>
</feature>
<keyword evidence="2" id="KW-1133">Transmembrane helix</keyword>
<keyword evidence="2" id="KW-0472">Membrane</keyword>
<evidence type="ECO:0000256" key="2">
    <source>
        <dbReference type="SAM" id="Phobius"/>
    </source>
</evidence>
<organism evidence="3 4">
    <name type="scientific">Quillaja saponaria</name>
    <name type="common">Soap bark tree</name>
    <dbReference type="NCBI Taxonomy" id="32244"/>
    <lineage>
        <taxon>Eukaryota</taxon>
        <taxon>Viridiplantae</taxon>
        <taxon>Streptophyta</taxon>
        <taxon>Embryophyta</taxon>
        <taxon>Tracheophyta</taxon>
        <taxon>Spermatophyta</taxon>
        <taxon>Magnoliopsida</taxon>
        <taxon>eudicotyledons</taxon>
        <taxon>Gunneridae</taxon>
        <taxon>Pentapetalae</taxon>
        <taxon>rosids</taxon>
        <taxon>fabids</taxon>
        <taxon>Fabales</taxon>
        <taxon>Quillajaceae</taxon>
        <taxon>Quillaja</taxon>
    </lineage>
</organism>
<gene>
    <name evidence="3" type="ORF">O6P43_012888</name>
</gene>
<evidence type="ECO:0000313" key="4">
    <source>
        <dbReference type="Proteomes" id="UP001163823"/>
    </source>
</evidence>
<dbReference type="AlphaFoldDB" id="A0AAD7M2Q8"/>
<dbReference type="KEGG" id="qsa:O6P43_012888"/>
<keyword evidence="4" id="KW-1185">Reference proteome</keyword>
<evidence type="ECO:0000313" key="3">
    <source>
        <dbReference type="EMBL" id="KAJ7968844.1"/>
    </source>
</evidence>
<sequence>MATITSSNGHCVLGNEVEDQDGDLELCSRVSDLNRCIEGLGQEVSELVHEDGESNEKLKELKRRIEEFKDKERNLNRSVEEIEAQVFALMLESEKNGGKFGESSIAGFGGFNKEEYDLGHEEFEALKEIYGRTDDIGINLAQLQAQLALLRSEKNESGAEFGEVKPVLDKLNFSKMEYDGKAIMGDGFGCNLVAIGGMNVEDMVDMQVSDTDTENVQENSNHQLQKEIELLELMLARGTVGLLDLQIMADEIQGLKVSKTEVRELEPKFDELQEGLWEVRKAIMELKTKKMKELVEKKNKMEKDAEKSLKGLKCLKLNWPILVAATGSTLVALAALLLLGSAKTRVKKNVQNQNKHH</sequence>
<accession>A0AAD7M2Q8</accession>
<proteinExistence type="predicted"/>
<dbReference type="Proteomes" id="UP001163823">
    <property type="component" value="Chromosome 5"/>
</dbReference>
<dbReference type="EMBL" id="JARAOO010000005">
    <property type="protein sequence ID" value="KAJ7968844.1"/>
    <property type="molecule type" value="Genomic_DNA"/>
</dbReference>
<keyword evidence="1" id="KW-0175">Coiled coil</keyword>